<dbReference type="EMBL" id="KF900313">
    <property type="protein sequence ID" value="AIE90579.1"/>
    <property type="molecule type" value="Genomic_DNA"/>
</dbReference>
<reference evidence="1" key="1">
    <citation type="journal article" date="2014" name="Genome Biol. Evol.">
        <title>Pangenome evidence for extensive interdomain horizontal transfer affecting lineage core and shell genes in uncultured planktonic thaumarchaeota and euryarchaeota.</title>
        <authorList>
            <person name="Deschamps P."/>
            <person name="Zivanovic Y."/>
            <person name="Moreira D."/>
            <person name="Rodriguez-Valera F."/>
            <person name="Lopez-Garcia P."/>
        </authorList>
    </citation>
    <scope>NUCLEOTIDE SEQUENCE</scope>
</reference>
<proteinExistence type="predicted"/>
<name>A0A075FH38_9ARCH</name>
<sequence length="60" mass="7010">MNDKEKIKKAATFIDSFLVRTNTNLKKYTASKDLPEKESVIEILESQKRVLEKIKEILEN</sequence>
<organism evidence="1">
    <name type="scientific">uncultured marine thaumarchaeote AD1000_04_G03</name>
    <dbReference type="NCBI Taxonomy" id="1455882"/>
    <lineage>
        <taxon>Archaea</taxon>
        <taxon>Nitrososphaerota</taxon>
        <taxon>environmental samples</taxon>
    </lineage>
</organism>
<accession>A0A075FH38</accession>
<evidence type="ECO:0000313" key="1">
    <source>
        <dbReference type="EMBL" id="AIE90579.1"/>
    </source>
</evidence>
<dbReference type="AlphaFoldDB" id="A0A075FH38"/>
<protein>
    <submittedName>
        <fullName evidence="1">Uncharacterized protein</fullName>
    </submittedName>
</protein>